<sequence>MDVSYLGNRNNKNFMLPVIIVVVVILLAGVGFVVFKSRSKFISPLPDEPAVEIIFYTPTPEPVTPTSSPSATPRSQKKASPTITPTNAVTATPTNKP</sequence>
<dbReference type="AlphaFoldDB" id="A0A1F5YRX9"/>
<organism evidence="3 4">
    <name type="scientific">Candidatus Gottesmanbacteria bacterium RBG_16_37_8</name>
    <dbReference type="NCBI Taxonomy" id="1798371"/>
    <lineage>
        <taxon>Bacteria</taxon>
        <taxon>Candidatus Gottesmaniibacteriota</taxon>
    </lineage>
</organism>
<feature type="transmembrane region" description="Helical" evidence="2">
    <location>
        <begin position="14"/>
        <end position="35"/>
    </location>
</feature>
<feature type="compositionally biased region" description="Low complexity" evidence="1">
    <location>
        <begin position="64"/>
        <end position="74"/>
    </location>
</feature>
<feature type="compositionally biased region" description="Low complexity" evidence="1">
    <location>
        <begin position="81"/>
        <end position="97"/>
    </location>
</feature>
<protein>
    <submittedName>
        <fullName evidence="3">Uncharacterized protein</fullName>
    </submittedName>
</protein>
<proteinExistence type="predicted"/>
<feature type="region of interest" description="Disordered" evidence="1">
    <location>
        <begin position="59"/>
        <end position="97"/>
    </location>
</feature>
<evidence type="ECO:0000256" key="2">
    <source>
        <dbReference type="SAM" id="Phobius"/>
    </source>
</evidence>
<name>A0A1F5YRX9_9BACT</name>
<reference evidence="3 4" key="1">
    <citation type="journal article" date="2016" name="Nat. Commun.">
        <title>Thousands of microbial genomes shed light on interconnected biogeochemical processes in an aquifer system.</title>
        <authorList>
            <person name="Anantharaman K."/>
            <person name="Brown C.T."/>
            <person name="Hug L.A."/>
            <person name="Sharon I."/>
            <person name="Castelle C.J."/>
            <person name="Probst A.J."/>
            <person name="Thomas B.C."/>
            <person name="Singh A."/>
            <person name="Wilkins M.J."/>
            <person name="Karaoz U."/>
            <person name="Brodie E.L."/>
            <person name="Williams K.H."/>
            <person name="Hubbard S.S."/>
            <person name="Banfield J.F."/>
        </authorList>
    </citation>
    <scope>NUCLEOTIDE SEQUENCE [LARGE SCALE GENOMIC DNA]</scope>
</reference>
<dbReference type="EMBL" id="MFJA01000045">
    <property type="protein sequence ID" value="OGG02940.1"/>
    <property type="molecule type" value="Genomic_DNA"/>
</dbReference>
<evidence type="ECO:0000313" key="4">
    <source>
        <dbReference type="Proteomes" id="UP000176665"/>
    </source>
</evidence>
<comment type="caution">
    <text evidence="3">The sequence shown here is derived from an EMBL/GenBank/DDBJ whole genome shotgun (WGS) entry which is preliminary data.</text>
</comment>
<accession>A0A1F5YRX9</accession>
<evidence type="ECO:0000313" key="3">
    <source>
        <dbReference type="EMBL" id="OGG02940.1"/>
    </source>
</evidence>
<keyword evidence="2" id="KW-0472">Membrane</keyword>
<gene>
    <name evidence="3" type="ORF">A2W14_02025</name>
</gene>
<keyword evidence="2" id="KW-1133">Transmembrane helix</keyword>
<dbReference type="Proteomes" id="UP000176665">
    <property type="component" value="Unassembled WGS sequence"/>
</dbReference>
<keyword evidence="2" id="KW-0812">Transmembrane</keyword>
<evidence type="ECO:0000256" key="1">
    <source>
        <dbReference type="SAM" id="MobiDB-lite"/>
    </source>
</evidence>